<dbReference type="InterPro" id="IPR029063">
    <property type="entry name" value="SAM-dependent_MTases_sf"/>
</dbReference>
<organism evidence="1 2">
    <name type="scientific">Clostridium celatum DSM 1785</name>
    <dbReference type="NCBI Taxonomy" id="545697"/>
    <lineage>
        <taxon>Bacteria</taxon>
        <taxon>Bacillati</taxon>
        <taxon>Bacillota</taxon>
        <taxon>Clostridia</taxon>
        <taxon>Eubacteriales</taxon>
        <taxon>Clostridiaceae</taxon>
        <taxon>Clostridium</taxon>
    </lineage>
</organism>
<name>L1Q9K8_9CLOT</name>
<evidence type="ECO:0000313" key="2">
    <source>
        <dbReference type="Proteomes" id="UP000010420"/>
    </source>
</evidence>
<dbReference type="HOGENOM" id="CLU_097455_0_0_9"/>
<reference evidence="1 2" key="1">
    <citation type="submission" date="2012-05" db="EMBL/GenBank/DDBJ databases">
        <authorList>
            <person name="Weinstock G."/>
            <person name="Sodergren E."/>
            <person name="Lobos E.A."/>
            <person name="Fulton L."/>
            <person name="Fulton R."/>
            <person name="Courtney L."/>
            <person name="Fronick C."/>
            <person name="O'Laughlin M."/>
            <person name="Godfrey J."/>
            <person name="Wilson R.M."/>
            <person name="Miner T."/>
            <person name="Farmer C."/>
            <person name="Delehaunty K."/>
            <person name="Cordes M."/>
            <person name="Minx P."/>
            <person name="Tomlinson C."/>
            <person name="Chen J."/>
            <person name="Wollam A."/>
            <person name="Pepin K.H."/>
            <person name="Bhonagiri V."/>
            <person name="Zhang X."/>
            <person name="Suruliraj S."/>
            <person name="Warren W."/>
            <person name="Mitreva M."/>
            <person name="Mardis E.R."/>
            <person name="Wilson R.K."/>
        </authorList>
    </citation>
    <scope>NUCLEOTIDE SEQUENCE [LARGE SCALE GENOMIC DNA]</scope>
    <source>
        <strain evidence="1 2">DSM 1785</strain>
    </source>
</reference>
<gene>
    <name evidence="1" type="ORF">HMPREF0216_02710</name>
</gene>
<dbReference type="Proteomes" id="UP000010420">
    <property type="component" value="Unassembled WGS sequence"/>
</dbReference>
<dbReference type="AlphaFoldDB" id="L1Q9K8"/>
<comment type="caution">
    <text evidence="1">The sequence shown here is derived from an EMBL/GenBank/DDBJ whole genome shotgun (WGS) entry which is preliminary data.</text>
</comment>
<protein>
    <recommendedName>
        <fullName evidence="3">Spermidine synthase</fullName>
    </recommendedName>
</protein>
<evidence type="ECO:0008006" key="3">
    <source>
        <dbReference type="Google" id="ProtNLM"/>
    </source>
</evidence>
<accession>L1Q9K8</accession>
<dbReference type="PATRIC" id="fig|545697.3.peg.2665"/>
<proteinExistence type="predicted"/>
<sequence length="257" mass="30150">MITFRKELLKLKPFEKEYVLNKINESNNKIKKNKIGDYEIKSVDGLKGLVQGYLYTKEDSVDLEILELHGPEHIWMRLTPLEIQASYFAIKMAKGKVGVVGLGLGYVVEEMAKKSDVKEIIVYEISKEVIDLYYSNFDKNEKVTIVCGDAFEAKPENFDFFYADIYEYKITSQIVSDYKKFNELHNIEEYSFFGMEHFLLSCSYNEIVWVYIPENWMESSRRAFEAIQESNLLEYYEKLDENLVSQVLAEFKEVLNV</sequence>
<evidence type="ECO:0000313" key="1">
    <source>
        <dbReference type="EMBL" id="EKY24410.1"/>
    </source>
</evidence>
<dbReference type="SUPFAM" id="SSF53335">
    <property type="entry name" value="S-adenosyl-L-methionine-dependent methyltransferases"/>
    <property type="match status" value="1"/>
</dbReference>
<dbReference type="EMBL" id="AMEZ01000086">
    <property type="protein sequence ID" value="EKY24410.1"/>
    <property type="molecule type" value="Genomic_DNA"/>
</dbReference>
<dbReference type="Gene3D" id="3.40.50.150">
    <property type="entry name" value="Vaccinia Virus protein VP39"/>
    <property type="match status" value="1"/>
</dbReference>
<keyword evidence="2" id="KW-1185">Reference proteome</keyword>
<dbReference type="STRING" id="545697.HMPREF0216_02710"/>
<dbReference type="eggNOG" id="COG0421">
    <property type="taxonomic scope" value="Bacteria"/>
</dbReference>